<feature type="region of interest" description="Disordered" evidence="1">
    <location>
        <begin position="159"/>
        <end position="182"/>
    </location>
</feature>
<keyword evidence="3" id="KW-1185">Reference proteome</keyword>
<dbReference type="Proteomes" id="UP000054279">
    <property type="component" value="Unassembled WGS sequence"/>
</dbReference>
<feature type="compositionally biased region" description="Basic and acidic residues" evidence="1">
    <location>
        <begin position="355"/>
        <end position="366"/>
    </location>
</feature>
<feature type="compositionally biased region" description="Basic and acidic residues" evidence="1">
    <location>
        <begin position="672"/>
        <end position="686"/>
    </location>
</feature>
<feature type="region of interest" description="Disordered" evidence="1">
    <location>
        <begin position="345"/>
        <end position="367"/>
    </location>
</feature>
<dbReference type="OrthoDB" id="3332520at2759"/>
<feature type="compositionally biased region" description="Polar residues" evidence="1">
    <location>
        <begin position="11"/>
        <end position="22"/>
    </location>
</feature>
<accession>A0A0C9U2T8</accession>
<evidence type="ECO:0000313" key="2">
    <source>
        <dbReference type="EMBL" id="KIJ28459.1"/>
    </source>
</evidence>
<feature type="region of interest" description="Disordered" evidence="1">
    <location>
        <begin position="652"/>
        <end position="691"/>
    </location>
</feature>
<name>A0A0C9U2T8_SPHS4</name>
<organism evidence="2 3">
    <name type="scientific">Sphaerobolus stellatus (strain SS14)</name>
    <dbReference type="NCBI Taxonomy" id="990650"/>
    <lineage>
        <taxon>Eukaryota</taxon>
        <taxon>Fungi</taxon>
        <taxon>Dikarya</taxon>
        <taxon>Basidiomycota</taxon>
        <taxon>Agaricomycotina</taxon>
        <taxon>Agaricomycetes</taxon>
        <taxon>Phallomycetidae</taxon>
        <taxon>Geastrales</taxon>
        <taxon>Sphaerobolaceae</taxon>
        <taxon>Sphaerobolus</taxon>
    </lineage>
</organism>
<reference evidence="2 3" key="1">
    <citation type="submission" date="2014-06" db="EMBL/GenBank/DDBJ databases">
        <title>Evolutionary Origins and Diversification of the Mycorrhizal Mutualists.</title>
        <authorList>
            <consortium name="DOE Joint Genome Institute"/>
            <consortium name="Mycorrhizal Genomics Consortium"/>
            <person name="Kohler A."/>
            <person name="Kuo A."/>
            <person name="Nagy L.G."/>
            <person name="Floudas D."/>
            <person name="Copeland A."/>
            <person name="Barry K.W."/>
            <person name="Cichocki N."/>
            <person name="Veneault-Fourrey C."/>
            <person name="LaButti K."/>
            <person name="Lindquist E.A."/>
            <person name="Lipzen A."/>
            <person name="Lundell T."/>
            <person name="Morin E."/>
            <person name="Murat C."/>
            <person name="Riley R."/>
            <person name="Ohm R."/>
            <person name="Sun H."/>
            <person name="Tunlid A."/>
            <person name="Henrissat B."/>
            <person name="Grigoriev I.V."/>
            <person name="Hibbett D.S."/>
            <person name="Martin F."/>
        </authorList>
    </citation>
    <scope>NUCLEOTIDE SEQUENCE [LARGE SCALE GENOMIC DNA]</scope>
    <source>
        <strain evidence="2 3">SS14</strain>
    </source>
</reference>
<proteinExistence type="predicted"/>
<feature type="compositionally biased region" description="Polar residues" evidence="1">
    <location>
        <begin position="164"/>
        <end position="173"/>
    </location>
</feature>
<dbReference type="AlphaFoldDB" id="A0A0C9U2T8"/>
<gene>
    <name evidence="2" type="ORF">M422DRAFT_270233</name>
</gene>
<evidence type="ECO:0000313" key="3">
    <source>
        <dbReference type="Proteomes" id="UP000054279"/>
    </source>
</evidence>
<dbReference type="EMBL" id="KN837305">
    <property type="protein sequence ID" value="KIJ28459.1"/>
    <property type="molecule type" value="Genomic_DNA"/>
</dbReference>
<protein>
    <submittedName>
        <fullName evidence="2">Unplaced genomic scaffold SPHSTscaffold_230, whole genome shotgun sequence</fullName>
    </submittedName>
</protein>
<evidence type="ECO:0000256" key="1">
    <source>
        <dbReference type="SAM" id="MobiDB-lite"/>
    </source>
</evidence>
<feature type="region of interest" description="Disordered" evidence="1">
    <location>
        <begin position="1"/>
        <end position="22"/>
    </location>
</feature>
<dbReference type="HOGENOM" id="CLU_014857_0_0_1"/>
<sequence>MPSTRRGKAATANTPAIPETNSQIDQVKEEIARVRRKALAALTSRARAAKQRIPRQLPAKWDSVEHRMLRERLQQLEAQSSQVDSGGVSEVEGSGAEATVDSVITGSTACALPAIVTQPKPVSKCQPHLIIEGTSVLPPPTSSVAPAVSTPSPLLLGSDAVPAQTPTPSSAESASFLPPTSAVAHAPSPVDTITTADWAVPLAAPASTSVPPVKDFAASVAMAEDVPSFTPPHTVFVDSPPAQAESPPGPLVRMKTNTKAEAAVRPGTLTKGQLGILRDQQAIWDTWILDTARAWKVNPITITTNMGVDHREQRTTSFWNKFQAVFWNGIGDADWDEIKREEGVKKKLKGKGKGKGKEKEELKEQDGGSVVAVNNMAEEEESLIPKGKLAILKDRCSDEYVCFDRLTKGSELSESEQETLLTEKKEGDTHKLIRQARKEFTTRAMYYWTRGLAIFGAIASCDPVDATASTLNILFAGSDTARKYLDSQRGNLRLYRAHKDYNQGRCTEIANLLKGMWAKAMDVEIPYAVPWDRWPSDMETLQCCLEGWPDDVPWPGGPKSYKALESSKVTAALWPYICNQKTFVLTVLLEYFQLAKQLSSHCLDNNDAYQSICLIRGASGQPLLTIGQIAEQAVARNKDKLAIKRREVKKVEHVEEDVAQPKASKRKAKQTKPKETNTKSEGEGSSKKRKLFNSPVLRQVDIHKVIEEEKSAKAKKGAKATVNSKPYISIDDENSNESAVQTSQPVSLASLQAVAALADSSTQARPSMSGATMVNQHKFSPMPLPTDTGMLNLGAFPNIQQMIQNAIQAQFQQMLQAQNGLPLALPGGSNLGQHTSTQVAHANQATPSMPFSHPNDGAQGTNGANRRIGSMPPAMMTDFGYATDNQFGTGFDFLGQMPSQQNGWGNP</sequence>